<dbReference type="InterPro" id="IPR009875">
    <property type="entry name" value="PilZ_domain"/>
</dbReference>
<accession>A0A915XJY1</accession>
<reference evidence="2" key="1">
    <citation type="submission" date="2020-12" db="EMBL/GenBank/DDBJ databases">
        <title>Desulfobium dissulfuricans gen. nov., sp. nov., a novel mesophilic, sulfate-reducing bacterium isolated from a deep-sea hydrothermal vent.</title>
        <authorList>
            <person name="Hashimoto Y."/>
            <person name="Tame A."/>
            <person name="Sawayama S."/>
            <person name="Miyazaki J."/>
            <person name="Takai K."/>
            <person name="Nakagawa S."/>
        </authorList>
    </citation>
    <scope>NUCLEOTIDE SEQUENCE</scope>
    <source>
        <strain evidence="2">GF1</strain>
    </source>
</reference>
<dbReference type="AlphaFoldDB" id="A0A915XJY1"/>
<name>A0A915XJY1_9BACT</name>
<sequence length="230" mass="26030">MLTLPQLIEKLAPDTTVRVALPVVDSGEKLRLTGVYHPEEEERFTIVFPLDTLPVERIDKNRKCAINVNVEGQTYLLLADILEIKDKRTMRLIGREVVVPDQTREYFRVDVTTPVAAASIIPEELADDDSAWRITGETIDVSGNGLLAVFNKPIEDKGPVRIELVLPQAKPEIVHALAHIVRTTKVNDDTYHIAFHFDELSTEDQDKIVATCFGIQRRNLRLKVRVRDSE</sequence>
<organism evidence="2 3">
    <name type="scientific">Desulfolithobacter dissulfuricans</name>
    <dbReference type="NCBI Taxonomy" id="2795293"/>
    <lineage>
        <taxon>Bacteria</taxon>
        <taxon>Pseudomonadati</taxon>
        <taxon>Thermodesulfobacteriota</taxon>
        <taxon>Desulfobulbia</taxon>
        <taxon>Desulfobulbales</taxon>
        <taxon>Desulfobulbaceae</taxon>
        <taxon>Desulfolithobacter</taxon>
    </lineage>
</organism>
<evidence type="ECO:0000313" key="2">
    <source>
        <dbReference type="EMBL" id="BCO08488.1"/>
    </source>
</evidence>
<dbReference type="KEGG" id="ddu:GF1_08640"/>
<dbReference type="GO" id="GO:0035438">
    <property type="term" value="F:cyclic-di-GMP binding"/>
    <property type="evidence" value="ECO:0007669"/>
    <property type="project" value="InterPro"/>
</dbReference>
<feature type="domain" description="PilZ" evidence="1">
    <location>
        <begin position="102"/>
        <end position="213"/>
    </location>
</feature>
<protein>
    <submittedName>
        <fullName evidence="2">Pilus protein PilZ</fullName>
    </submittedName>
</protein>
<evidence type="ECO:0000259" key="1">
    <source>
        <dbReference type="Pfam" id="PF07238"/>
    </source>
</evidence>
<dbReference type="Pfam" id="PF07238">
    <property type="entry name" value="PilZ"/>
    <property type="match status" value="1"/>
</dbReference>
<keyword evidence="3" id="KW-1185">Reference proteome</keyword>
<dbReference type="Proteomes" id="UP001063350">
    <property type="component" value="Chromosome"/>
</dbReference>
<dbReference type="Gene3D" id="2.40.10.220">
    <property type="entry name" value="predicted glycosyltransferase like domains"/>
    <property type="match status" value="1"/>
</dbReference>
<gene>
    <name evidence="2" type="ORF">GF1_08640</name>
</gene>
<dbReference type="RefSeq" id="WP_267928395.1">
    <property type="nucleotide sequence ID" value="NZ_AP024233.1"/>
</dbReference>
<proteinExistence type="predicted"/>
<dbReference type="EMBL" id="AP024233">
    <property type="protein sequence ID" value="BCO08488.1"/>
    <property type="molecule type" value="Genomic_DNA"/>
</dbReference>
<evidence type="ECO:0000313" key="3">
    <source>
        <dbReference type="Proteomes" id="UP001063350"/>
    </source>
</evidence>